<organism evidence="1 2">
    <name type="scientific">Oceanobacillus bengalensis</name>
    <dbReference type="NCBI Taxonomy" id="1435466"/>
    <lineage>
        <taxon>Bacteria</taxon>
        <taxon>Bacillati</taxon>
        <taxon>Bacillota</taxon>
        <taxon>Bacilli</taxon>
        <taxon>Bacillales</taxon>
        <taxon>Bacillaceae</taxon>
        <taxon>Oceanobacillus</taxon>
    </lineage>
</organism>
<comment type="caution">
    <text evidence="1">The sequence shown here is derived from an EMBL/GenBank/DDBJ whole genome shotgun (WGS) entry which is preliminary data.</text>
</comment>
<dbReference type="RefSeq" id="WP_121130894.1">
    <property type="nucleotide sequence ID" value="NZ_JBHUFK010000062.1"/>
</dbReference>
<dbReference type="PANTHER" id="PTHR31891:SF1">
    <property type="entry name" value="FORMAMIDASE C869.04-RELATED"/>
    <property type="match status" value="1"/>
</dbReference>
<dbReference type="EMBL" id="RBZO01000011">
    <property type="protein sequence ID" value="RKQ15890.1"/>
    <property type="molecule type" value="Genomic_DNA"/>
</dbReference>
<dbReference type="PANTHER" id="PTHR31891">
    <property type="entry name" value="FORMAMIDASE C869.04-RELATED"/>
    <property type="match status" value="1"/>
</dbReference>
<protein>
    <submittedName>
        <fullName evidence="1">Acetamidase</fullName>
    </submittedName>
</protein>
<dbReference type="GO" id="GO:0016811">
    <property type="term" value="F:hydrolase activity, acting on carbon-nitrogen (but not peptide) bonds, in linear amides"/>
    <property type="evidence" value="ECO:0007669"/>
    <property type="project" value="InterPro"/>
</dbReference>
<evidence type="ECO:0000313" key="1">
    <source>
        <dbReference type="EMBL" id="RKQ15890.1"/>
    </source>
</evidence>
<dbReference type="Proteomes" id="UP000281813">
    <property type="component" value="Unassembled WGS sequence"/>
</dbReference>
<proteinExistence type="predicted"/>
<dbReference type="OrthoDB" id="9811740at2"/>
<dbReference type="SUPFAM" id="SSF141130">
    <property type="entry name" value="Acetamidase/Formamidase-like"/>
    <property type="match status" value="1"/>
</dbReference>
<dbReference type="Pfam" id="PF03069">
    <property type="entry name" value="FmdA_AmdA"/>
    <property type="match status" value="1"/>
</dbReference>
<dbReference type="InterPro" id="IPR004304">
    <property type="entry name" value="FmdA_AmdA"/>
</dbReference>
<evidence type="ECO:0000313" key="2">
    <source>
        <dbReference type="Proteomes" id="UP000281813"/>
    </source>
</evidence>
<keyword evidence="2" id="KW-1185">Reference proteome</keyword>
<name>A0A494Z045_9BACI</name>
<accession>A0A494Z045</accession>
<dbReference type="AlphaFoldDB" id="A0A494Z045"/>
<dbReference type="Gene3D" id="2.60.120.580">
    <property type="entry name" value="Acetamidase/Formamidase-like domains"/>
    <property type="match status" value="2"/>
</dbReference>
<reference evidence="1 2" key="1">
    <citation type="journal article" date="2015" name="Antonie Van Leeuwenhoek">
        <title>Oceanobacillus bengalensis sp. nov., a bacterium isolated from seawater of the Bay of Bengal.</title>
        <authorList>
            <person name="Yongchang O."/>
            <person name="Xiang W."/>
            <person name="Wang G."/>
        </authorList>
    </citation>
    <scope>NUCLEOTIDE SEQUENCE [LARGE SCALE GENOMIC DNA]</scope>
    <source>
        <strain evidence="1 2">MCCC 1K00260</strain>
    </source>
</reference>
<gene>
    <name evidence="1" type="ORF">D8M05_09025</name>
</gene>
<dbReference type="Gene3D" id="3.10.28.20">
    <property type="entry name" value="Acetamidase/Formamidase-like domains"/>
    <property type="match status" value="1"/>
</dbReference>
<sequence>MSKIHRLEPNSKSLHGFFSKDLEPVLHIDSGDTVYFRTLDSAWGVGKRKALGEPRKRFRDVQLHRRPKQFGHSLIGPIYIRSAKPGQTLEIKINEMIPGSWGWTSAGGFPSYWNEKLGMVEAEEVTLDFELDSNLMVGKSQFGDFDFSVKLNPFMGIMGMPPSTPGQHTTISPRATGGNMDCKELQSGSTLFLPIEVWGGLFSTGDGHAAQGDGEVSGPALECPMEKVSLTFTVLDNFPIQRPRAKTKNGWITMAFHENLEEAMWLALGDMLQFMSDLYGISRSEAYAYASMVVDLRITQIVNSLKGVHAFLPFGALR</sequence>